<dbReference type="InterPro" id="IPR023313">
    <property type="entry name" value="UBQ-conjugating_AS"/>
</dbReference>
<dbReference type="PANTHER" id="PTHR24067">
    <property type="entry name" value="UBIQUITIN-CONJUGATING ENZYME E2"/>
    <property type="match status" value="1"/>
</dbReference>
<name>A0AAQ4D2U8_AMBAM</name>
<dbReference type="SMART" id="SM00212">
    <property type="entry name" value="UBCc"/>
    <property type="match status" value="1"/>
</dbReference>
<evidence type="ECO:0000256" key="2">
    <source>
        <dbReference type="ARBA" id="ARBA00022786"/>
    </source>
</evidence>
<dbReference type="Gene3D" id="3.10.110.10">
    <property type="entry name" value="Ubiquitin Conjugating Enzyme"/>
    <property type="match status" value="1"/>
</dbReference>
<dbReference type="GO" id="GO:0016740">
    <property type="term" value="F:transferase activity"/>
    <property type="evidence" value="ECO:0007669"/>
    <property type="project" value="UniProtKB-KW"/>
</dbReference>
<evidence type="ECO:0000256" key="4">
    <source>
        <dbReference type="RuleBase" id="RU362109"/>
    </source>
</evidence>
<dbReference type="PROSITE" id="PS00183">
    <property type="entry name" value="UBC_1"/>
    <property type="match status" value="1"/>
</dbReference>
<sequence length="154" mass="17201">MTSPNPSVVQDSRPSSSDQPQSSTDVFHRSAVKRLQQEVVIMSTYDDDGITAIPDEDNLFHWKVTIKGPAGTVYEGSEYNLSLQFSTRYTVVPPRVRFETPCFHPNIGDQGNICVDILKEKWTALLNVRTLDTDLAGLAERVQSAQRLRCGFLA</sequence>
<accession>A0AAQ4D2U8</accession>
<dbReference type="AlphaFoldDB" id="A0AAQ4D2U8"/>
<evidence type="ECO:0000256" key="5">
    <source>
        <dbReference type="SAM" id="MobiDB-lite"/>
    </source>
</evidence>
<dbReference type="GO" id="GO:0005524">
    <property type="term" value="F:ATP binding"/>
    <property type="evidence" value="ECO:0007669"/>
    <property type="project" value="UniProtKB-UniRule"/>
</dbReference>
<dbReference type="InterPro" id="IPR050113">
    <property type="entry name" value="Ub_conjugating_enzyme"/>
</dbReference>
<dbReference type="Proteomes" id="UP001321473">
    <property type="component" value="Unassembled WGS sequence"/>
</dbReference>
<dbReference type="SUPFAM" id="SSF54495">
    <property type="entry name" value="UBC-like"/>
    <property type="match status" value="1"/>
</dbReference>
<comment type="similarity">
    <text evidence="4">Belongs to the ubiquitin-conjugating enzyme family.</text>
</comment>
<keyword evidence="4" id="KW-0067">ATP-binding</keyword>
<keyword evidence="2 4" id="KW-0833">Ubl conjugation pathway</keyword>
<evidence type="ECO:0000256" key="1">
    <source>
        <dbReference type="ARBA" id="ARBA00022679"/>
    </source>
</evidence>
<dbReference type="Pfam" id="PF00179">
    <property type="entry name" value="UQ_con"/>
    <property type="match status" value="1"/>
</dbReference>
<protein>
    <recommendedName>
        <fullName evidence="6">UBC core domain-containing protein</fullName>
    </recommendedName>
</protein>
<proteinExistence type="inferred from homology"/>
<evidence type="ECO:0000313" key="7">
    <source>
        <dbReference type="EMBL" id="KAK8756788.1"/>
    </source>
</evidence>
<gene>
    <name evidence="7" type="ORF">V5799_000510</name>
</gene>
<organism evidence="7 8">
    <name type="scientific">Amblyomma americanum</name>
    <name type="common">Lone star tick</name>
    <dbReference type="NCBI Taxonomy" id="6943"/>
    <lineage>
        <taxon>Eukaryota</taxon>
        <taxon>Metazoa</taxon>
        <taxon>Ecdysozoa</taxon>
        <taxon>Arthropoda</taxon>
        <taxon>Chelicerata</taxon>
        <taxon>Arachnida</taxon>
        <taxon>Acari</taxon>
        <taxon>Parasitiformes</taxon>
        <taxon>Ixodida</taxon>
        <taxon>Ixodoidea</taxon>
        <taxon>Ixodidae</taxon>
        <taxon>Amblyomminae</taxon>
        <taxon>Amblyomma</taxon>
    </lineage>
</organism>
<dbReference type="InterPro" id="IPR016135">
    <property type="entry name" value="UBQ-conjugating_enzyme/RWD"/>
</dbReference>
<evidence type="ECO:0000259" key="6">
    <source>
        <dbReference type="PROSITE" id="PS50127"/>
    </source>
</evidence>
<keyword evidence="8" id="KW-1185">Reference proteome</keyword>
<comment type="caution">
    <text evidence="7">The sequence shown here is derived from an EMBL/GenBank/DDBJ whole genome shotgun (WGS) entry which is preliminary data.</text>
</comment>
<reference evidence="7 8" key="1">
    <citation type="journal article" date="2023" name="Arcadia Sci">
        <title>De novo assembly of a long-read Amblyomma americanum tick genome.</title>
        <authorList>
            <person name="Chou S."/>
            <person name="Poskanzer K.E."/>
            <person name="Rollins M."/>
            <person name="Thuy-Boun P.S."/>
        </authorList>
    </citation>
    <scope>NUCLEOTIDE SEQUENCE [LARGE SCALE GENOMIC DNA]</scope>
    <source>
        <strain evidence="7">F_SG_1</strain>
        <tissue evidence="7">Salivary glands</tissue>
    </source>
</reference>
<keyword evidence="1" id="KW-0808">Transferase</keyword>
<feature type="region of interest" description="Disordered" evidence="5">
    <location>
        <begin position="1"/>
        <end position="25"/>
    </location>
</feature>
<dbReference type="PROSITE" id="PS50127">
    <property type="entry name" value="UBC_2"/>
    <property type="match status" value="1"/>
</dbReference>
<evidence type="ECO:0000256" key="3">
    <source>
        <dbReference type="PROSITE-ProRule" id="PRU10133"/>
    </source>
</evidence>
<dbReference type="InterPro" id="IPR000608">
    <property type="entry name" value="UBC"/>
</dbReference>
<keyword evidence="4" id="KW-0547">Nucleotide-binding</keyword>
<evidence type="ECO:0000313" key="8">
    <source>
        <dbReference type="Proteomes" id="UP001321473"/>
    </source>
</evidence>
<dbReference type="EMBL" id="JARKHS020035890">
    <property type="protein sequence ID" value="KAK8756788.1"/>
    <property type="molecule type" value="Genomic_DNA"/>
</dbReference>
<feature type="active site" description="Glycyl thioester intermediate" evidence="3">
    <location>
        <position position="114"/>
    </location>
</feature>
<feature type="domain" description="UBC core" evidence="6">
    <location>
        <begin position="30"/>
        <end position="154"/>
    </location>
</feature>